<dbReference type="Pfam" id="PF10825">
    <property type="entry name" value="DUF2752"/>
    <property type="match status" value="1"/>
</dbReference>
<keyword evidence="1" id="KW-0812">Transmembrane</keyword>
<accession>A0ABW4Z8N8</accession>
<dbReference type="EMBL" id="JBHUJB010000022">
    <property type="protein sequence ID" value="MFD2158355.1"/>
    <property type="molecule type" value="Genomic_DNA"/>
</dbReference>
<reference evidence="3" key="1">
    <citation type="journal article" date="2019" name="Int. J. Syst. Evol. Microbiol.">
        <title>The Global Catalogue of Microorganisms (GCM) 10K type strain sequencing project: providing services to taxonomists for standard genome sequencing and annotation.</title>
        <authorList>
            <consortium name="The Broad Institute Genomics Platform"/>
            <consortium name="The Broad Institute Genome Sequencing Center for Infectious Disease"/>
            <person name="Wu L."/>
            <person name="Ma J."/>
        </authorList>
    </citation>
    <scope>NUCLEOTIDE SEQUENCE [LARGE SCALE GENOMIC DNA]</scope>
    <source>
        <strain evidence="3">CCUG 57942</strain>
    </source>
</reference>
<keyword evidence="3" id="KW-1185">Reference proteome</keyword>
<feature type="transmembrane region" description="Helical" evidence="1">
    <location>
        <begin position="87"/>
        <end position="109"/>
    </location>
</feature>
<dbReference type="Proteomes" id="UP001597389">
    <property type="component" value="Unassembled WGS sequence"/>
</dbReference>
<evidence type="ECO:0000256" key="1">
    <source>
        <dbReference type="SAM" id="Phobius"/>
    </source>
</evidence>
<evidence type="ECO:0000313" key="2">
    <source>
        <dbReference type="EMBL" id="MFD2158355.1"/>
    </source>
</evidence>
<keyword evidence="1" id="KW-1133">Transmembrane helix</keyword>
<dbReference type="InterPro" id="IPR021215">
    <property type="entry name" value="DUF2752"/>
</dbReference>
<comment type="caution">
    <text evidence="2">The sequence shown here is derived from an EMBL/GenBank/DDBJ whole genome shotgun (WGS) entry which is preliminary data.</text>
</comment>
<feature type="transmembrane region" description="Helical" evidence="1">
    <location>
        <begin position="32"/>
        <end position="54"/>
    </location>
</feature>
<feature type="transmembrane region" description="Helical" evidence="1">
    <location>
        <begin position="130"/>
        <end position="147"/>
    </location>
</feature>
<sequence>MLNAPNLRVGCPPFLTTPHFLMISTFLLNRRLCLALTLGSLIYLSLDFIGFQILNCPFNTLFSKPCPGCGMTRAVSHLRHGDVSQSFQYHLLAIPYLLLFSLIALAAILPYPQRNKLASAVEKSEKLTHWPALLSLSTIVYFLTRLIL</sequence>
<evidence type="ECO:0000313" key="3">
    <source>
        <dbReference type="Proteomes" id="UP001597389"/>
    </source>
</evidence>
<protein>
    <submittedName>
        <fullName evidence="2">DUF2752 domain-containing protein</fullName>
    </submittedName>
</protein>
<name>A0ABW4Z8N8_9BACT</name>
<keyword evidence="1" id="KW-0472">Membrane</keyword>
<gene>
    <name evidence="2" type="ORF">ACFSW8_05545</name>
</gene>
<organism evidence="2 3">
    <name type="scientific">Rubritalea tangerina</name>
    <dbReference type="NCBI Taxonomy" id="430798"/>
    <lineage>
        <taxon>Bacteria</taxon>
        <taxon>Pseudomonadati</taxon>
        <taxon>Verrucomicrobiota</taxon>
        <taxon>Verrucomicrobiia</taxon>
        <taxon>Verrucomicrobiales</taxon>
        <taxon>Rubritaleaceae</taxon>
        <taxon>Rubritalea</taxon>
    </lineage>
</organism>
<proteinExistence type="predicted"/>
<dbReference type="RefSeq" id="WP_377086472.1">
    <property type="nucleotide sequence ID" value="NZ_JBHSJL010000014.1"/>
</dbReference>